<keyword evidence="2" id="KW-1185">Reference proteome</keyword>
<dbReference type="EMBL" id="JAUHHV010000003">
    <property type="protein sequence ID" value="KAK1429720.1"/>
    <property type="molecule type" value="Genomic_DNA"/>
</dbReference>
<dbReference type="AlphaFoldDB" id="A0AAD8NVE7"/>
<accession>A0AAD8NVE7</accession>
<evidence type="ECO:0000313" key="1">
    <source>
        <dbReference type="EMBL" id="KAK1429720.1"/>
    </source>
</evidence>
<name>A0AAD8NVE7_TARER</name>
<comment type="caution">
    <text evidence="1">The sequence shown here is derived from an EMBL/GenBank/DDBJ whole genome shotgun (WGS) entry which is preliminary data.</text>
</comment>
<gene>
    <name evidence="1" type="ORF">QVD17_11937</name>
</gene>
<dbReference type="Proteomes" id="UP001229421">
    <property type="component" value="Unassembled WGS sequence"/>
</dbReference>
<sequence length="141" mass="15544">MICGQQQTDLQTQAKIMMYVCNSEQEDASAWMRTAHEMSSIAYGMDKYKLKHATVHKQQLRCSAAAKVHSSSNMCNSVTNNSITAVVQEKLDDLRTASADLRTAVNYQTADLDVCAEITTDLVIVTAAANLDLWIKITALL</sequence>
<organism evidence="1 2">
    <name type="scientific">Tagetes erecta</name>
    <name type="common">African marigold</name>
    <dbReference type="NCBI Taxonomy" id="13708"/>
    <lineage>
        <taxon>Eukaryota</taxon>
        <taxon>Viridiplantae</taxon>
        <taxon>Streptophyta</taxon>
        <taxon>Embryophyta</taxon>
        <taxon>Tracheophyta</taxon>
        <taxon>Spermatophyta</taxon>
        <taxon>Magnoliopsida</taxon>
        <taxon>eudicotyledons</taxon>
        <taxon>Gunneridae</taxon>
        <taxon>Pentapetalae</taxon>
        <taxon>asterids</taxon>
        <taxon>campanulids</taxon>
        <taxon>Asterales</taxon>
        <taxon>Asteraceae</taxon>
        <taxon>Asteroideae</taxon>
        <taxon>Heliantheae alliance</taxon>
        <taxon>Tageteae</taxon>
        <taxon>Tagetes</taxon>
    </lineage>
</organism>
<evidence type="ECO:0000313" key="2">
    <source>
        <dbReference type="Proteomes" id="UP001229421"/>
    </source>
</evidence>
<proteinExistence type="predicted"/>
<protein>
    <submittedName>
        <fullName evidence="1">Uncharacterized protein</fullName>
    </submittedName>
</protein>
<reference evidence="1" key="1">
    <citation type="journal article" date="2023" name="bioRxiv">
        <title>Improved chromosome-level genome assembly for marigold (Tagetes erecta).</title>
        <authorList>
            <person name="Jiang F."/>
            <person name="Yuan L."/>
            <person name="Wang S."/>
            <person name="Wang H."/>
            <person name="Xu D."/>
            <person name="Wang A."/>
            <person name="Fan W."/>
        </authorList>
    </citation>
    <scope>NUCLEOTIDE SEQUENCE</scope>
    <source>
        <strain evidence="1">WSJ</strain>
        <tissue evidence="1">Leaf</tissue>
    </source>
</reference>